<name>A0A2Z6MD06_TRISU</name>
<evidence type="ECO:0000313" key="2">
    <source>
        <dbReference type="Proteomes" id="UP000242715"/>
    </source>
</evidence>
<organism evidence="1 2">
    <name type="scientific">Trifolium subterraneum</name>
    <name type="common">Subterranean clover</name>
    <dbReference type="NCBI Taxonomy" id="3900"/>
    <lineage>
        <taxon>Eukaryota</taxon>
        <taxon>Viridiplantae</taxon>
        <taxon>Streptophyta</taxon>
        <taxon>Embryophyta</taxon>
        <taxon>Tracheophyta</taxon>
        <taxon>Spermatophyta</taxon>
        <taxon>Magnoliopsida</taxon>
        <taxon>eudicotyledons</taxon>
        <taxon>Gunneridae</taxon>
        <taxon>Pentapetalae</taxon>
        <taxon>rosids</taxon>
        <taxon>fabids</taxon>
        <taxon>Fabales</taxon>
        <taxon>Fabaceae</taxon>
        <taxon>Papilionoideae</taxon>
        <taxon>50 kb inversion clade</taxon>
        <taxon>NPAAA clade</taxon>
        <taxon>Hologalegina</taxon>
        <taxon>IRL clade</taxon>
        <taxon>Trifolieae</taxon>
        <taxon>Trifolium</taxon>
    </lineage>
</organism>
<accession>A0A2Z6MD06</accession>
<evidence type="ECO:0000313" key="1">
    <source>
        <dbReference type="EMBL" id="GAU30626.1"/>
    </source>
</evidence>
<keyword evidence="2" id="KW-1185">Reference proteome</keyword>
<gene>
    <name evidence="1" type="ORF">TSUD_62460</name>
</gene>
<proteinExistence type="predicted"/>
<protein>
    <submittedName>
        <fullName evidence="1">Uncharacterized protein</fullName>
    </submittedName>
</protein>
<reference evidence="2" key="1">
    <citation type="journal article" date="2017" name="Front. Plant Sci.">
        <title>Climate Clever Clovers: New Paradigm to Reduce the Environmental Footprint of Ruminants by Breeding Low Methanogenic Forages Utilizing Haplotype Variation.</title>
        <authorList>
            <person name="Kaur P."/>
            <person name="Appels R."/>
            <person name="Bayer P.E."/>
            <person name="Keeble-Gagnere G."/>
            <person name="Wang J."/>
            <person name="Hirakawa H."/>
            <person name="Shirasawa K."/>
            <person name="Vercoe P."/>
            <person name="Stefanova K."/>
            <person name="Durmic Z."/>
            <person name="Nichols P."/>
            <person name="Revell C."/>
            <person name="Isobe S.N."/>
            <person name="Edwards D."/>
            <person name="Erskine W."/>
        </authorList>
    </citation>
    <scope>NUCLEOTIDE SEQUENCE [LARGE SCALE GENOMIC DNA]</scope>
    <source>
        <strain evidence="2">cv. Daliak</strain>
    </source>
</reference>
<dbReference type="Proteomes" id="UP000242715">
    <property type="component" value="Unassembled WGS sequence"/>
</dbReference>
<sequence length="54" mass="5188">MTTASVDAAAKGSTIDGVLVTAGVITAGATLRIDITVTNDTTPGLANCVGVIGL</sequence>
<dbReference type="AlphaFoldDB" id="A0A2Z6MD06"/>
<dbReference type="EMBL" id="DF973430">
    <property type="protein sequence ID" value="GAU30626.1"/>
    <property type="molecule type" value="Genomic_DNA"/>
</dbReference>